<dbReference type="EMBL" id="CAJVQC010152285">
    <property type="protein sequence ID" value="CAG8846652.1"/>
    <property type="molecule type" value="Genomic_DNA"/>
</dbReference>
<reference evidence="1" key="1">
    <citation type="submission" date="2021-06" db="EMBL/GenBank/DDBJ databases">
        <authorList>
            <person name="Kallberg Y."/>
            <person name="Tangrot J."/>
            <person name="Rosling A."/>
        </authorList>
    </citation>
    <scope>NUCLEOTIDE SEQUENCE</scope>
    <source>
        <strain evidence="1">MA461A</strain>
    </source>
</reference>
<evidence type="ECO:0000313" key="1">
    <source>
        <dbReference type="EMBL" id="CAG8846652.1"/>
    </source>
</evidence>
<feature type="non-terminal residue" evidence="1">
    <location>
        <position position="1"/>
    </location>
</feature>
<comment type="caution">
    <text evidence="1">The sequence shown here is derived from an EMBL/GenBank/DDBJ whole genome shotgun (WGS) entry which is preliminary data.</text>
</comment>
<name>A0ACA9SQV9_9GLOM</name>
<dbReference type="Proteomes" id="UP000789920">
    <property type="component" value="Unassembled WGS sequence"/>
</dbReference>
<gene>
    <name evidence="1" type="ORF">RPERSI_LOCUS34252</name>
</gene>
<organism evidence="1 2">
    <name type="scientific">Racocetra persica</name>
    <dbReference type="NCBI Taxonomy" id="160502"/>
    <lineage>
        <taxon>Eukaryota</taxon>
        <taxon>Fungi</taxon>
        <taxon>Fungi incertae sedis</taxon>
        <taxon>Mucoromycota</taxon>
        <taxon>Glomeromycotina</taxon>
        <taxon>Glomeromycetes</taxon>
        <taxon>Diversisporales</taxon>
        <taxon>Gigasporaceae</taxon>
        <taxon>Racocetra</taxon>
    </lineage>
</organism>
<proteinExistence type="predicted"/>
<protein>
    <submittedName>
        <fullName evidence="1">26961_t:CDS:1</fullName>
    </submittedName>
</protein>
<sequence length="113" mass="13089">RITLDSRALEFKEDFVKDNDKLMCRFCHYSVDYNIRSTIVSHIESNNHQKNKTAAERTTQTRQQTLPTVLQASESRKNAVTSLVKAFVEANIPLEKVDKLRNWIRENIHEGSA</sequence>
<keyword evidence="2" id="KW-1185">Reference proteome</keyword>
<accession>A0ACA9SQV9</accession>
<evidence type="ECO:0000313" key="2">
    <source>
        <dbReference type="Proteomes" id="UP000789920"/>
    </source>
</evidence>
<feature type="non-terminal residue" evidence="1">
    <location>
        <position position="113"/>
    </location>
</feature>